<proteinExistence type="predicted"/>
<reference evidence="3" key="1">
    <citation type="submission" date="2015-05" db="EMBL/GenBank/DDBJ databases">
        <authorList>
            <person name="Fogelqvist Johan"/>
        </authorList>
    </citation>
    <scope>NUCLEOTIDE SEQUENCE [LARGE SCALE GENOMIC DNA]</scope>
</reference>
<feature type="region of interest" description="Disordered" evidence="1">
    <location>
        <begin position="1"/>
        <end position="34"/>
    </location>
</feature>
<organism evidence="2 3">
    <name type="scientific">Verticillium longisporum</name>
    <name type="common">Verticillium dahliae var. longisporum</name>
    <dbReference type="NCBI Taxonomy" id="100787"/>
    <lineage>
        <taxon>Eukaryota</taxon>
        <taxon>Fungi</taxon>
        <taxon>Dikarya</taxon>
        <taxon>Ascomycota</taxon>
        <taxon>Pezizomycotina</taxon>
        <taxon>Sordariomycetes</taxon>
        <taxon>Hypocreomycetidae</taxon>
        <taxon>Glomerellales</taxon>
        <taxon>Plectosphaerellaceae</taxon>
        <taxon>Verticillium</taxon>
    </lineage>
</organism>
<gene>
    <name evidence="2" type="ORF">BN1723_020761</name>
</gene>
<feature type="non-terminal residue" evidence="2">
    <location>
        <position position="1"/>
    </location>
</feature>
<name>A0A0G4KFM1_VERLO</name>
<evidence type="ECO:0000256" key="1">
    <source>
        <dbReference type="SAM" id="MobiDB-lite"/>
    </source>
</evidence>
<accession>A0A0G4KFM1</accession>
<protein>
    <submittedName>
        <fullName evidence="2">Uncharacterized protein</fullName>
    </submittedName>
</protein>
<dbReference type="EMBL" id="CVQI01000078">
    <property type="protein sequence ID" value="CRJ90170.1"/>
    <property type="molecule type" value="Genomic_DNA"/>
</dbReference>
<dbReference type="AlphaFoldDB" id="A0A0G4KFM1"/>
<evidence type="ECO:0000313" key="2">
    <source>
        <dbReference type="EMBL" id="CRJ90170.1"/>
    </source>
</evidence>
<evidence type="ECO:0000313" key="3">
    <source>
        <dbReference type="Proteomes" id="UP000045706"/>
    </source>
</evidence>
<sequence>RCREGPLPCPQDQEQHPQVRSHLPQQLHRQGRCP</sequence>
<dbReference type="Proteomes" id="UP000045706">
    <property type="component" value="Unassembled WGS sequence"/>
</dbReference>